<feature type="compositionally biased region" description="Low complexity" evidence="1">
    <location>
        <begin position="280"/>
        <end position="290"/>
    </location>
</feature>
<feature type="region of interest" description="Disordered" evidence="1">
    <location>
        <begin position="345"/>
        <end position="378"/>
    </location>
</feature>
<feature type="compositionally biased region" description="Pro residues" evidence="1">
    <location>
        <begin position="101"/>
        <end position="117"/>
    </location>
</feature>
<feature type="compositionally biased region" description="Acidic residues" evidence="1">
    <location>
        <begin position="1306"/>
        <end position="1321"/>
    </location>
</feature>
<dbReference type="Gene3D" id="2.60.120.920">
    <property type="match status" value="1"/>
</dbReference>
<proteinExistence type="predicted"/>
<dbReference type="Proteomes" id="UP000224006">
    <property type="component" value="Unassembled WGS sequence"/>
</dbReference>
<dbReference type="InterPro" id="IPR043136">
    <property type="entry name" value="B30.2/SPRY_sf"/>
</dbReference>
<dbReference type="PANTHER" id="PTHR10598">
    <property type="entry name" value="SET1/ASH2 HISTONE METHYLTRANSFERASE COMPLEX SUBUNIT ASH2"/>
    <property type="match status" value="1"/>
</dbReference>
<feature type="compositionally biased region" description="Basic and acidic residues" evidence="1">
    <location>
        <begin position="560"/>
        <end position="582"/>
    </location>
</feature>
<feature type="compositionally biased region" description="Basic and acidic residues" evidence="1">
    <location>
        <begin position="1255"/>
        <end position="1266"/>
    </location>
</feature>
<feature type="compositionally biased region" description="Low complexity" evidence="1">
    <location>
        <begin position="1078"/>
        <end position="1090"/>
    </location>
</feature>
<feature type="compositionally biased region" description="Low complexity" evidence="1">
    <location>
        <begin position="1330"/>
        <end position="1340"/>
    </location>
</feature>
<feature type="compositionally biased region" description="Basic and acidic residues" evidence="1">
    <location>
        <begin position="1006"/>
        <end position="1023"/>
    </location>
</feature>
<sequence>MQDSLNPDEAPAPCTSPAAPAGAASESSALSAASAAPSAAAAAAQLGSACGCHPPPRVAPGAGLSPSSPDRSCEAPPPLYRHAPRRIAAPARSLQQLLAAPPLPPLRLDLLPPPQPRRGPAKLDRRGAVSTDVRCIVGSDPPQTARSTGEEKRLLRDAEEAQEPQRKRRKEGDEGAAAGGGAVSPEQLRSSGEDFLADFFELQQGQPQGLELVDTFAAATASSAAPARLLLPPPRPSAAAKRPSELPAPSSAPSPCAAAPPAGLASRPRLQRGDREREAAASAEEAPASAASSLLSLLQRQVAQRSVAAPSAVLKQQLQEEEADLSLLPPLPLLHRQLYRALEPQSPAPCARGASKPAQAGPVSDGEPAPPAGAPPFACEPRLRRKLLRCTRRSLLTPGACLLSASGAGSRWKIYRNFLYVKSRLAGVATGEVPLDPDGLSADRVSFAPGPGGAGEPRRRGLPADHAASSLALSSGSLLPPGAAASSTLPLLQSAARRVRLSQKYRQAAVRLSRDGREAAIDAGCGTVLATHGCVEGSFFFEVKIQSLARVPEAACGTGRRGEEPEPRLHRDVQRERAAERERRRKAKSEIRVGWATRQQPPSCPLGATVHSVGFRVVGEETDRGGAEEARLPGGVAWGGSEVAYGLRAREGDVVGCFIRLVPQRAAARVEAGAGDAPSERFSATDVYAVRTLADMDSLSQGFFRYASVSQPPRVSPAFPAAPCAAAASPWSCGSFVQFSLNGRPQGLCVFNGGSDYLLSAGEYFPAISLLNGGACTVNFGPSFLFPPPPATPASAPFLPACLLPVPRLPPLTVDVLPFLVSQASFFLDRPAKLLRPKTLADIFEDLWLAPAAPPNARTAEARSERPRGAAPDDALAQVVRRLAIPSAHLAQLRAGFRKRREFEGLLESLSGHATLRLLHACALFVLHAHRLTCAKRRQRDAGAAETASEAEATRARATQPAAAAAAAAAPRRRGGGDTTAQAEAKGASRGLEGESPAETQGEEAEAPRQQEEHSEAQGEREGAFTQEQNTRKHVEHTARQVQDPANKRRRKSRMWTRWRFGGVESSEGEWAEGSLSAASSDLSSVSSDSDFSEDERAETENPSSTSPRPGAAANPTLQKKTPAVETSSSPACALCEVASSATVPQIDLTDPAAAFPSFFLPRAAFLSPLLLAFLEREEGKWAPVDADLLFRLERLHHLRAKRRTAAAAPAPAPTSGGPGESPPASTAASGGGAGACAGERALEKRGGGGAKRGRGTERKKEERSSADLAAVRRFWGGHVYAPEDRETIQVGNVSLEVPSFWLSGDAEDGDLEADGQEEERSEEKDRARASSGAVGATAAAREKRREMRSKTCKTSAARRSGKNASSAPSGAPLSETEQESLRLLRAVVEDALDSSAAFAGRDEDDGERATRQADCLMRKLGLSAVQILEGLGAKLQVYEHQSGLCQALVRWRQASAKAQGFLAEEVKELACRFWLGQHASLLPL</sequence>
<feature type="compositionally biased region" description="Low complexity" evidence="1">
    <location>
        <begin position="86"/>
        <end position="100"/>
    </location>
</feature>
<feature type="region of interest" description="Disordered" evidence="1">
    <location>
        <begin position="1204"/>
        <end position="1267"/>
    </location>
</feature>
<evidence type="ECO:0000313" key="3">
    <source>
        <dbReference type="EMBL" id="PFH31294.1"/>
    </source>
</evidence>
<dbReference type="GO" id="GO:0048188">
    <property type="term" value="C:Set1C/COMPASS complex"/>
    <property type="evidence" value="ECO:0007669"/>
    <property type="project" value="InterPro"/>
</dbReference>
<feature type="compositionally biased region" description="Low complexity" evidence="1">
    <location>
        <begin position="1206"/>
        <end position="1216"/>
    </location>
</feature>
<dbReference type="RefSeq" id="XP_029215303.1">
    <property type="nucleotide sequence ID" value="XM_029361403.1"/>
</dbReference>
<keyword evidence="4" id="KW-1185">Reference proteome</keyword>
<feature type="region of interest" description="Disordered" evidence="1">
    <location>
        <begin position="1078"/>
        <end position="1125"/>
    </location>
</feature>
<feature type="domain" description="SPRY" evidence="2">
    <location>
        <begin position="536"/>
        <end position="784"/>
    </location>
</feature>
<feature type="region of interest" description="Disordered" evidence="1">
    <location>
        <begin position="557"/>
        <end position="585"/>
    </location>
</feature>
<feature type="compositionally biased region" description="Basic and acidic residues" evidence="1">
    <location>
        <begin position="1341"/>
        <end position="1350"/>
    </location>
</feature>
<reference evidence="3 4" key="1">
    <citation type="submission" date="2017-09" db="EMBL/GenBank/DDBJ databases">
        <title>Genome sequencing of Besnoitia besnoiti strain Bb-Ger1.</title>
        <authorList>
            <person name="Schares G."/>
            <person name="Venepally P."/>
            <person name="Lorenzi H.A."/>
        </authorList>
    </citation>
    <scope>NUCLEOTIDE SEQUENCE [LARGE SCALE GENOMIC DNA]</scope>
    <source>
        <strain evidence="3 4">Bb-Ger1</strain>
    </source>
</reference>
<feature type="compositionally biased region" description="Basic and acidic residues" evidence="1">
    <location>
        <begin position="148"/>
        <end position="173"/>
    </location>
</feature>
<dbReference type="InterPro" id="IPR037353">
    <property type="entry name" value="ASH2"/>
</dbReference>
<feature type="region of interest" description="Disordered" evidence="1">
    <location>
        <begin position="945"/>
        <end position="1053"/>
    </location>
</feature>
<organism evidence="3 4">
    <name type="scientific">Besnoitia besnoiti</name>
    <name type="common">Apicomplexan protozoan</name>
    <dbReference type="NCBI Taxonomy" id="94643"/>
    <lineage>
        <taxon>Eukaryota</taxon>
        <taxon>Sar</taxon>
        <taxon>Alveolata</taxon>
        <taxon>Apicomplexa</taxon>
        <taxon>Conoidasida</taxon>
        <taxon>Coccidia</taxon>
        <taxon>Eucoccidiorida</taxon>
        <taxon>Eimeriorina</taxon>
        <taxon>Sarcocystidae</taxon>
        <taxon>Besnoitia</taxon>
    </lineage>
</organism>
<evidence type="ECO:0000313" key="4">
    <source>
        <dbReference type="Proteomes" id="UP000224006"/>
    </source>
</evidence>
<dbReference type="GeneID" id="40307781"/>
<comment type="caution">
    <text evidence="3">The sequence shown here is derived from an EMBL/GenBank/DDBJ whole genome shotgun (WGS) entry which is preliminary data.</text>
</comment>
<feature type="region of interest" description="Disordered" evidence="1">
    <location>
        <begin position="224"/>
        <end position="290"/>
    </location>
</feature>
<evidence type="ECO:0000259" key="2">
    <source>
        <dbReference type="SMART" id="SM00449"/>
    </source>
</evidence>
<dbReference type="EMBL" id="NWUJ01000015">
    <property type="protein sequence ID" value="PFH31294.1"/>
    <property type="molecule type" value="Genomic_DNA"/>
</dbReference>
<dbReference type="SMART" id="SM00449">
    <property type="entry name" value="SPRY"/>
    <property type="match status" value="1"/>
</dbReference>
<dbReference type="KEGG" id="bbes:BESB_027290"/>
<dbReference type="PANTHER" id="PTHR10598:SF0">
    <property type="entry name" value="SET1_ASH2 HISTONE METHYLTRANSFERASE COMPLEX SUBUNIT ASH2"/>
    <property type="match status" value="1"/>
</dbReference>
<dbReference type="InterPro" id="IPR003877">
    <property type="entry name" value="SPRY_dom"/>
</dbReference>
<feature type="region of interest" description="Disordered" evidence="1">
    <location>
        <begin position="446"/>
        <end position="466"/>
    </location>
</feature>
<dbReference type="STRING" id="94643.A0A2A9M224"/>
<name>A0A2A9M224_BESBE</name>
<feature type="compositionally biased region" description="Basic and acidic residues" evidence="1">
    <location>
        <begin position="1030"/>
        <end position="1039"/>
    </location>
</feature>
<dbReference type="OrthoDB" id="10266026at2759"/>
<evidence type="ECO:0000256" key="1">
    <source>
        <dbReference type="SAM" id="MobiDB-lite"/>
    </source>
</evidence>
<feature type="compositionally biased region" description="Low complexity" evidence="1">
    <location>
        <begin position="237"/>
        <end position="268"/>
    </location>
</feature>
<dbReference type="GO" id="GO:0000976">
    <property type="term" value="F:transcription cis-regulatory region binding"/>
    <property type="evidence" value="ECO:0007669"/>
    <property type="project" value="TreeGrafter"/>
</dbReference>
<feature type="region of interest" description="Disordered" evidence="1">
    <location>
        <begin position="1"/>
        <end position="195"/>
    </location>
</feature>
<protein>
    <recommendedName>
        <fullName evidence="2">SPRY domain-containing protein</fullName>
    </recommendedName>
</protein>
<feature type="compositionally biased region" description="Low complexity" evidence="1">
    <location>
        <begin position="11"/>
        <end position="44"/>
    </location>
</feature>
<feature type="region of interest" description="Disordered" evidence="1">
    <location>
        <begin position="1304"/>
        <end position="1379"/>
    </location>
</feature>
<gene>
    <name evidence="3" type="ORF">BESB_027290</name>
</gene>
<accession>A0A2A9M224</accession>
<dbReference type="VEuPathDB" id="ToxoDB:BESB_027290"/>
<feature type="compositionally biased region" description="Low complexity" evidence="1">
    <location>
        <begin position="945"/>
        <end position="970"/>
    </location>
</feature>
<feature type="compositionally biased region" description="Polar residues" evidence="1">
    <location>
        <begin position="1116"/>
        <end position="1125"/>
    </location>
</feature>